<proteinExistence type="predicted"/>
<protein>
    <submittedName>
        <fullName evidence="2">Uncharacterized protein</fullName>
    </submittedName>
</protein>
<dbReference type="AlphaFoldDB" id="A0A445G0C3"/>
<name>A0A445G0C3_GLYSO</name>
<feature type="region of interest" description="Disordered" evidence="1">
    <location>
        <begin position="102"/>
        <end position="138"/>
    </location>
</feature>
<reference evidence="2 3" key="1">
    <citation type="submission" date="2018-09" db="EMBL/GenBank/DDBJ databases">
        <title>A high-quality reference genome of wild soybean provides a powerful tool to mine soybean genomes.</title>
        <authorList>
            <person name="Xie M."/>
            <person name="Chung C.Y.L."/>
            <person name="Li M.-W."/>
            <person name="Wong F.-L."/>
            <person name="Chan T.-F."/>
            <person name="Lam H.-M."/>
        </authorList>
    </citation>
    <scope>NUCLEOTIDE SEQUENCE [LARGE SCALE GENOMIC DNA]</scope>
    <source>
        <strain evidence="3">cv. W05</strain>
        <tissue evidence="2">Hypocotyl of etiolated seedlings</tissue>
    </source>
</reference>
<gene>
    <name evidence="2" type="ORF">D0Y65_044555</name>
</gene>
<dbReference type="Proteomes" id="UP000289340">
    <property type="component" value="Chromosome 17"/>
</dbReference>
<keyword evidence="3" id="KW-1185">Reference proteome</keyword>
<comment type="caution">
    <text evidence="2">The sequence shown here is derived from an EMBL/GenBank/DDBJ whole genome shotgun (WGS) entry which is preliminary data.</text>
</comment>
<dbReference type="EMBL" id="QZWG01000017">
    <property type="protein sequence ID" value="RZB54662.1"/>
    <property type="molecule type" value="Genomic_DNA"/>
</dbReference>
<evidence type="ECO:0000313" key="2">
    <source>
        <dbReference type="EMBL" id="RZB54662.1"/>
    </source>
</evidence>
<evidence type="ECO:0000256" key="1">
    <source>
        <dbReference type="SAM" id="MobiDB-lite"/>
    </source>
</evidence>
<organism evidence="2 3">
    <name type="scientific">Glycine soja</name>
    <name type="common">Wild soybean</name>
    <dbReference type="NCBI Taxonomy" id="3848"/>
    <lineage>
        <taxon>Eukaryota</taxon>
        <taxon>Viridiplantae</taxon>
        <taxon>Streptophyta</taxon>
        <taxon>Embryophyta</taxon>
        <taxon>Tracheophyta</taxon>
        <taxon>Spermatophyta</taxon>
        <taxon>Magnoliopsida</taxon>
        <taxon>eudicotyledons</taxon>
        <taxon>Gunneridae</taxon>
        <taxon>Pentapetalae</taxon>
        <taxon>rosids</taxon>
        <taxon>fabids</taxon>
        <taxon>Fabales</taxon>
        <taxon>Fabaceae</taxon>
        <taxon>Papilionoideae</taxon>
        <taxon>50 kb inversion clade</taxon>
        <taxon>NPAAA clade</taxon>
        <taxon>indigoferoid/millettioid clade</taxon>
        <taxon>Phaseoleae</taxon>
        <taxon>Glycine</taxon>
        <taxon>Glycine subgen. Soja</taxon>
    </lineage>
</organism>
<evidence type="ECO:0000313" key="3">
    <source>
        <dbReference type="Proteomes" id="UP000289340"/>
    </source>
</evidence>
<sequence length="158" mass="17113">MDHLQLQILPSSSQFGSPSRVYRQTQHLFTGAHNHTIQWPNKALMGKATHIAIYEFGSLLLLSLLTPPSSFSNLLHQNPVQSLDLEASGNMASEAPSWADQWGAGGIGAMEDDDTISQKETGKKKNSGSKGGFGKVKASASNCVKWLKSLCKRKSTSK</sequence>
<accession>A0A445G0C3</accession>